<evidence type="ECO:0000313" key="2">
    <source>
        <dbReference type="Proteomes" id="UP000219993"/>
    </source>
</evidence>
<dbReference type="EMBL" id="CP021435">
    <property type="protein sequence ID" value="ATJ83527.1"/>
    <property type="molecule type" value="Genomic_DNA"/>
</dbReference>
<evidence type="ECO:0008006" key="3">
    <source>
        <dbReference type="Google" id="ProtNLM"/>
    </source>
</evidence>
<keyword evidence="2" id="KW-1185">Reference proteome</keyword>
<dbReference type="Pfam" id="PF05990">
    <property type="entry name" value="DUF900"/>
    <property type="match status" value="1"/>
</dbReference>
<protein>
    <recommendedName>
        <fullName evidence="3">Alpha/beta hydrolase</fullName>
    </recommendedName>
</protein>
<dbReference type="RefSeq" id="WP_097789838.1">
    <property type="nucleotide sequence ID" value="NZ_BAAADT010000027.1"/>
</dbReference>
<evidence type="ECO:0000313" key="1">
    <source>
        <dbReference type="EMBL" id="ATJ83527.1"/>
    </source>
</evidence>
<dbReference type="InterPro" id="IPR010297">
    <property type="entry name" value="DUF900_hydrolase"/>
</dbReference>
<dbReference type="AlphaFoldDB" id="A0A291P9I5"/>
<reference evidence="1 2" key="1">
    <citation type="journal article" date="2017" name="Sci. Rep.">
        <title>Revealing the Saline Adaptation Strategies of the Halophilic Bacterium Halomonas beimenensis through High-throughput Omics and Transposon Mutagenesis Approaches.</title>
        <authorList>
            <person name="Chen Y.H."/>
            <person name="Lin S.S."/>
            <person name="Shyu Y.T."/>
        </authorList>
    </citation>
    <scope>NUCLEOTIDE SEQUENCE [LARGE SCALE GENOMIC DNA]</scope>
    <source>
        <strain evidence="1 2">NTU-111</strain>
    </source>
</reference>
<proteinExistence type="predicted"/>
<gene>
    <name evidence="1" type="ORF">BEI_2540</name>
</gene>
<dbReference type="OrthoDB" id="9797755at2"/>
<organism evidence="1 2">
    <name type="scientific">Halomonas beimenensis</name>
    <dbReference type="NCBI Taxonomy" id="475662"/>
    <lineage>
        <taxon>Bacteria</taxon>
        <taxon>Pseudomonadati</taxon>
        <taxon>Pseudomonadota</taxon>
        <taxon>Gammaproteobacteria</taxon>
        <taxon>Oceanospirillales</taxon>
        <taxon>Halomonadaceae</taxon>
        <taxon>Halomonas</taxon>
    </lineage>
</organism>
<dbReference type="Proteomes" id="UP000219993">
    <property type="component" value="Chromosome"/>
</dbReference>
<dbReference type="KEGG" id="hbe:BEI_2540"/>
<accession>A0A291P9I5</accession>
<sequence length="321" mass="35893">MLFITNRCPRQSIKTRIHRNFDFDLADNAAGNSVFFCERLGRDVYEELGSRRFLDRVAEEKHRQVLFYVHGGHRLPEDVFPLAESLQALCEAQEPDEVRVVPWIWPCDGDRGVVHEDWDDRASADLSGFAFARALQRLLYRRLADDGTGAGGHLPKPLSLLAHGLGARVLAESLHRWRVHHLPRGVPMLFRHVFLVAADLEDTALEAGGIGEDIGHVARQVTVYFAAEDPGLTSGGVHQVAACRLGHRGPADMGRVPRHVIAVDCDDVGRRHDLRREHADFHVGLSPAEPGVVFRHLFAALMAGRVFAEDETRRLTILREG</sequence>
<name>A0A291P9I5_9GAMM</name>